<reference evidence="1 2" key="1">
    <citation type="submission" date="2017-06" db="EMBL/GenBank/DDBJ databases">
        <authorList>
            <person name="Kim H.J."/>
            <person name="Triplett B.A."/>
        </authorList>
    </citation>
    <scope>NUCLEOTIDE SEQUENCE [LARGE SCALE GENOMIC DNA]</scope>
    <source>
        <strain evidence="1 2">CGMCC 4.5593</strain>
    </source>
</reference>
<organism evidence="1 2">
    <name type="scientific">Asanoa hainanensis</name>
    <dbReference type="NCBI Taxonomy" id="560556"/>
    <lineage>
        <taxon>Bacteria</taxon>
        <taxon>Bacillati</taxon>
        <taxon>Actinomycetota</taxon>
        <taxon>Actinomycetes</taxon>
        <taxon>Micromonosporales</taxon>
        <taxon>Micromonosporaceae</taxon>
        <taxon>Asanoa</taxon>
    </lineage>
</organism>
<keyword evidence="2" id="KW-1185">Reference proteome</keyword>
<accession>A0A239NFM7</accession>
<dbReference type="AlphaFoldDB" id="A0A239NFM7"/>
<protein>
    <recommendedName>
        <fullName evidence="3">Carboxypeptidase regulatory-like domain-containing protein</fullName>
    </recommendedName>
</protein>
<proteinExistence type="predicted"/>
<evidence type="ECO:0008006" key="3">
    <source>
        <dbReference type="Google" id="ProtNLM"/>
    </source>
</evidence>
<dbReference type="EMBL" id="FZPH01000008">
    <property type="protein sequence ID" value="SNT53767.1"/>
    <property type="molecule type" value="Genomic_DNA"/>
</dbReference>
<sequence>MNPTAADDPMDDLDQAIMDEVAELYRTVDPVPGDLVDRIRFAVSFGDLDAELMRLVEQTVYAGVRGAEHSKIFTFSSTLVTLTIRAVGLTDDTVRVDGWLAPPAAHRVSVRFGADRVERTADEDGRFVVEQMPAGVAQLIVRMVNETRPTRNVLATPAVVL</sequence>
<name>A0A239NFM7_9ACTN</name>
<gene>
    <name evidence="1" type="ORF">SAMN05421812_108301</name>
</gene>
<dbReference type="Proteomes" id="UP000198362">
    <property type="component" value="Unassembled WGS sequence"/>
</dbReference>
<evidence type="ECO:0000313" key="1">
    <source>
        <dbReference type="EMBL" id="SNT53767.1"/>
    </source>
</evidence>
<dbReference type="RefSeq" id="WP_089251618.1">
    <property type="nucleotide sequence ID" value="NZ_FZPH01000008.1"/>
</dbReference>
<evidence type="ECO:0000313" key="2">
    <source>
        <dbReference type="Proteomes" id="UP000198362"/>
    </source>
</evidence>
<dbReference type="OrthoDB" id="3689408at2"/>